<keyword evidence="5 8" id="KW-0823">Tryptophan catabolism</keyword>
<dbReference type="AlphaFoldDB" id="F4L6A6"/>
<dbReference type="RefSeq" id="WP_013763348.1">
    <property type="nucleotide sequence ID" value="NC_015510.1"/>
</dbReference>
<protein>
    <recommendedName>
        <fullName evidence="8">Tryptophanase</fullName>
        <ecNumber evidence="8">4.1.99.1</ecNumber>
    </recommendedName>
    <alternativeName>
        <fullName evidence="8">L-tryptophan indole-lyase</fullName>
        <shortName evidence="8">TNase</shortName>
    </alternativeName>
</protein>
<dbReference type="KEGG" id="hhy:Halhy_0884"/>
<reference key="2">
    <citation type="submission" date="2011-04" db="EMBL/GenBank/DDBJ databases">
        <title>Complete sequence of chromosome of Haliscomenobacter hydrossis DSM 1100.</title>
        <authorList>
            <consortium name="US DOE Joint Genome Institute (JGI-PGF)"/>
            <person name="Lucas S."/>
            <person name="Han J."/>
            <person name="Lapidus A."/>
            <person name="Bruce D."/>
            <person name="Goodwin L."/>
            <person name="Pitluck S."/>
            <person name="Peters L."/>
            <person name="Kyrpides N."/>
            <person name="Mavromatis K."/>
            <person name="Ivanova N."/>
            <person name="Ovchinnikova G."/>
            <person name="Pagani I."/>
            <person name="Daligault H."/>
            <person name="Detter J.C."/>
            <person name="Han C."/>
            <person name="Land M."/>
            <person name="Hauser L."/>
            <person name="Markowitz V."/>
            <person name="Cheng J.-F."/>
            <person name="Hugenholtz P."/>
            <person name="Woyke T."/>
            <person name="Wu D."/>
            <person name="Verbarg S."/>
            <person name="Frueling A."/>
            <person name="Brambilla E."/>
            <person name="Klenk H.-P."/>
            <person name="Eisen J.A."/>
        </authorList>
    </citation>
    <scope>NUCLEOTIDE SEQUENCE</scope>
    <source>
        <strain>DSM 1100</strain>
    </source>
</reference>
<dbReference type="InterPro" id="IPR015422">
    <property type="entry name" value="PyrdxlP-dep_Trfase_small"/>
</dbReference>
<dbReference type="InterPro" id="IPR015421">
    <property type="entry name" value="PyrdxlP-dep_Trfase_major"/>
</dbReference>
<reference evidence="11 12" key="1">
    <citation type="journal article" date="2011" name="Stand. Genomic Sci.">
        <title>Complete genome sequence of Haliscomenobacter hydrossis type strain (O).</title>
        <authorList>
            <consortium name="US DOE Joint Genome Institute (JGI-PGF)"/>
            <person name="Daligault H."/>
            <person name="Lapidus A."/>
            <person name="Zeytun A."/>
            <person name="Nolan M."/>
            <person name="Lucas S."/>
            <person name="Del Rio T.G."/>
            <person name="Tice H."/>
            <person name="Cheng J.F."/>
            <person name="Tapia R."/>
            <person name="Han C."/>
            <person name="Goodwin L."/>
            <person name="Pitluck S."/>
            <person name="Liolios K."/>
            <person name="Pagani I."/>
            <person name="Ivanova N."/>
            <person name="Huntemann M."/>
            <person name="Mavromatis K."/>
            <person name="Mikhailova N."/>
            <person name="Pati A."/>
            <person name="Chen A."/>
            <person name="Palaniappan K."/>
            <person name="Land M."/>
            <person name="Hauser L."/>
            <person name="Brambilla E.M."/>
            <person name="Rohde M."/>
            <person name="Verbarg S."/>
            <person name="Goker M."/>
            <person name="Bristow J."/>
            <person name="Eisen J.A."/>
            <person name="Markowitz V."/>
            <person name="Hugenholtz P."/>
            <person name="Kyrpides N.C."/>
            <person name="Klenk H.P."/>
            <person name="Woyke T."/>
        </authorList>
    </citation>
    <scope>NUCLEOTIDE SEQUENCE [LARGE SCALE GENOMIC DNA]</scope>
    <source>
        <strain evidence="12">ATCC 27775 / DSM 1100 / LMG 10767 / O</strain>
    </source>
</reference>
<dbReference type="EC" id="4.1.99.1" evidence="8"/>
<evidence type="ECO:0000256" key="4">
    <source>
        <dbReference type="ARBA" id="ARBA00022898"/>
    </source>
</evidence>
<comment type="catalytic activity">
    <reaction evidence="7 8">
        <text>L-tryptophan + H2O = indole + pyruvate + NH4(+)</text>
        <dbReference type="Rhea" id="RHEA:19553"/>
        <dbReference type="ChEBI" id="CHEBI:15361"/>
        <dbReference type="ChEBI" id="CHEBI:15377"/>
        <dbReference type="ChEBI" id="CHEBI:16881"/>
        <dbReference type="ChEBI" id="CHEBI:28938"/>
        <dbReference type="ChEBI" id="CHEBI:57912"/>
        <dbReference type="EC" id="4.1.99.1"/>
    </reaction>
</comment>
<dbReference type="eggNOG" id="COG3033">
    <property type="taxonomic scope" value="Bacteria"/>
</dbReference>
<dbReference type="InterPro" id="IPR018176">
    <property type="entry name" value="Tryptophanase_CS"/>
</dbReference>
<evidence type="ECO:0000259" key="10">
    <source>
        <dbReference type="Pfam" id="PF01212"/>
    </source>
</evidence>
<dbReference type="CDD" id="cd00617">
    <property type="entry name" value="Tnase_like"/>
    <property type="match status" value="1"/>
</dbReference>
<dbReference type="PIRSF" id="PIRSF001386">
    <property type="entry name" value="Trpase"/>
    <property type="match status" value="1"/>
</dbReference>
<feature type="domain" description="Aromatic amino acid beta-eliminating lyase/threonine aldolase" evidence="10">
    <location>
        <begin position="46"/>
        <end position="419"/>
    </location>
</feature>
<dbReference type="Gene3D" id="3.40.640.10">
    <property type="entry name" value="Type I PLP-dependent aspartate aminotransferase-like (Major domain)"/>
    <property type="match status" value="1"/>
</dbReference>
<sequence>MKTIIEPFRIKSVEPIRMTSREERKLLMRAAHYNPFLLHSDDVMIDFLTDSGTSAMSAAQWAGIMRGDESYAGSPSFGRFEAAVRELMPFEHIIPTHQGRAAEKILFSIVGGKGKIIPNNAHFDTTRANVEYSGATALDLLIVEGRNPSSLHPFKGNMDVQKLRTLLEAEHQSVPLVMLTLTNNSGGGQPVSMENIKAVKALCQEFGKPLFFDSCRFAENAYFIKLREPDYQHHSVKSIVREMFSYADGMTMSAKKDALVNIGGWLALNNADWAQQARNLLIITEGFPTYGGLAGRDLEAIAVGLSEIVEEDYLQYRIRSTQYLGEALLKLGIPIVQPVGGHAVYIDAKAFLPHIPALQYPAQALVVAMYEIGGIRACEIGSVMFGRQTDGSEKAAAMELVRLAIPRRVYTQSHIDYVIECFETIVAEKDQLRGMKIVEEPPTLRHFTAKFDWVD</sequence>
<comment type="similarity">
    <text evidence="3 8">Belongs to the beta-eliminating lyase family.</text>
</comment>
<evidence type="ECO:0000256" key="7">
    <source>
        <dbReference type="ARBA" id="ARBA00047962"/>
    </source>
</evidence>
<evidence type="ECO:0000256" key="9">
    <source>
        <dbReference type="PIRSR" id="PIRSR611166-50"/>
    </source>
</evidence>
<dbReference type="STRING" id="760192.Halhy_0884"/>
<dbReference type="PROSITE" id="PS00853">
    <property type="entry name" value="BETA_ELIM_LYASE"/>
    <property type="match status" value="1"/>
</dbReference>
<accession>F4L6A6</accession>
<keyword evidence="4 8" id="KW-0663">Pyridoxal phosphate</keyword>
<dbReference type="GO" id="GO:0009034">
    <property type="term" value="F:tryptophanase activity"/>
    <property type="evidence" value="ECO:0007669"/>
    <property type="project" value="UniProtKB-UniRule"/>
</dbReference>
<dbReference type="InterPro" id="IPR015424">
    <property type="entry name" value="PyrdxlP-dep_Trfase"/>
</dbReference>
<dbReference type="OrthoDB" id="9764079at2"/>
<evidence type="ECO:0000256" key="6">
    <source>
        <dbReference type="ARBA" id="ARBA00023239"/>
    </source>
</evidence>
<dbReference type="HOGENOM" id="CLU_047223_0_0_10"/>
<dbReference type="SUPFAM" id="SSF53383">
    <property type="entry name" value="PLP-dependent transferases"/>
    <property type="match status" value="1"/>
</dbReference>
<evidence type="ECO:0000256" key="1">
    <source>
        <dbReference type="ARBA" id="ARBA00001933"/>
    </source>
</evidence>
<dbReference type="SMR" id="F4L6A6"/>
<evidence type="ECO:0000313" key="11">
    <source>
        <dbReference type="EMBL" id="AEE48788.1"/>
    </source>
</evidence>
<dbReference type="HAMAP" id="MF_00544">
    <property type="entry name" value="Tryptophanase"/>
    <property type="match status" value="1"/>
</dbReference>
<comment type="pathway">
    <text evidence="2 8">Amino-acid degradation; L-tryptophan degradation via pyruvate pathway; indole and pyruvate from L-tryptophan: step 1/1.</text>
</comment>
<gene>
    <name evidence="8" type="primary">tnaA</name>
    <name evidence="11" type="ordered locus">Halhy_0884</name>
</gene>
<dbReference type="Gene3D" id="3.90.1150.10">
    <property type="entry name" value="Aspartate Aminotransferase, domain 1"/>
    <property type="match status" value="1"/>
</dbReference>
<proteinExistence type="inferred from homology"/>
<comment type="subunit">
    <text evidence="8">Homotetramer.</text>
</comment>
<evidence type="ECO:0000256" key="2">
    <source>
        <dbReference type="ARBA" id="ARBA00004662"/>
    </source>
</evidence>
<evidence type="ECO:0000256" key="3">
    <source>
        <dbReference type="ARBA" id="ARBA00009721"/>
    </source>
</evidence>
<dbReference type="Proteomes" id="UP000008461">
    <property type="component" value="Chromosome"/>
</dbReference>
<dbReference type="InterPro" id="IPR013440">
    <property type="entry name" value="TNase"/>
</dbReference>
<name>F4L6A6_HALH1</name>
<evidence type="ECO:0000256" key="5">
    <source>
        <dbReference type="ARBA" id="ARBA00023079"/>
    </source>
</evidence>
<evidence type="ECO:0000313" key="12">
    <source>
        <dbReference type="Proteomes" id="UP000008461"/>
    </source>
</evidence>
<dbReference type="Pfam" id="PF01212">
    <property type="entry name" value="Beta_elim_lyase"/>
    <property type="match status" value="1"/>
</dbReference>
<feature type="modified residue" description="N6-(pyridoxal phosphate)lysine" evidence="8 9">
    <location>
        <position position="256"/>
    </location>
</feature>
<dbReference type="InterPro" id="IPR001597">
    <property type="entry name" value="ArAA_b-elim_lyase/Thr_aldolase"/>
</dbReference>
<dbReference type="NCBIfam" id="NF009709">
    <property type="entry name" value="PRK13238.1"/>
    <property type="match status" value="1"/>
</dbReference>
<dbReference type="PANTHER" id="PTHR32325:SF4">
    <property type="entry name" value="TRYPTOPHANASE"/>
    <property type="match status" value="1"/>
</dbReference>
<dbReference type="PANTHER" id="PTHR32325">
    <property type="entry name" value="BETA-ELIMINATING LYASE-LIKE PROTEIN-RELATED"/>
    <property type="match status" value="1"/>
</dbReference>
<evidence type="ECO:0000256" key="8">
    <source>
        <dbReference type="HAMAP-Rule" id="MF_00544"/>
    </source>
</evidence>
<comment type="cofactor">
    <cofactor evidence="1 8 9">
        <name>pyridoxal 5'-phosphate</name>
        <dbReference type="ChEBI" id="CHEBI:597326"/>
    </cofactor>
</comment>
<organism evidence="11 12">
    <name type="scientific">Haliscomenobacter hydrossis (strain ATCC 27775 / DSM 1100 / LMG 10767 / O)</name>
    <dbReference type="NCBI Taxonomy" id="760192"/>
    <lineage>
        <taxon>Bacteria</taxon>
        <taxon>Pseudomonadati</taxon>
        <taxon>Bacteroidota</taxon>
        <taxon>Saprospiria</taxon>
        <taxon>Saprospirales</taxon>
        <taxon>Haliscomenobacteraceae</taxon>
        <taxon>Haliscomenobacter</taxon>
    </lineage>
</organism>
<dbReference type="EMBL" id="CP002691">
    <property type="protein sequence ID" value="AEE48788.1"/>
    <property type="molecule type" value="Genomic_DNA"/>
</dbReference>
<keyword evidence="12" id="KW-1185">Reference proteome</keyword>
<keyword evidence="6 8" id="KW-0456">Lyase</keyword>
<dbReference type="UniPathway" id="UPA00332">
    <property type="reaction ID" value="UER00452"/>
</dbReference>
<dbReference type="InterPro" id="IPR011166">
    <property type="entry name" value="Beta-eliminating_lyase"/>
</dbReference>